<dbReference type="Pfam" id="PF08268">
    <property type="entry name" value="FBA_3"/>
    <property type="match status" value="1"/>
</dbReference>
<protein>
    <recommendedName>
        <fullName evidence="1">F-box domain-containing protein</fullName>
    </recommendedName>
</protein>
<sequence length="299" mass="32926">MTREGCQNAASTPASQSTSMKEPHVSLDLLVEILSKLRVKQLITLRCVCKAWNDLISGDSNLAKKHLLVSTCNQDCHHIITSSQHMPPEFLLSGSPFTSIFGPTSHPTQFRLPNCVGILCNPSIRKLKILPPLNSSVISYTLGYDCNNYKVIALTKGIGRVHVHVHAFGTDSWRMIEDFPDPNFISYAPGTILNNYVNWLASGFIVSLDLKSESYQKISLPADIRIPNSTIGTFSGCLSLVTDRFGLGFLTVWIMKEFGNGDSWSIRVDVPPGVIMAIGYYVIQKMPCCCSGARGRNLS</sequence>
<feature type="domain" description="F-box" evidence="1">
    <location>
        <begin position="25"/>
        <end position="65"/>
    </location>
</feature>
<reference evidence="2 3" key="1">
    <citation type="journal article" date="2022" name="Nat. Genet.">
        <title>Improved pea reference genome and pan-genome highlight genomic features and evolutionary characteristics.</title>
        <authorList>
            <person name="Yang T."/>
            <person name="Liu R."/>
            <person name="Luo Y."/>
            <person name="Hu S."/>
            <person name="Wang D."/>
            <person name="Wang C."/>
            <person name="Pandey M.K."/>
            <person name="Ge S."/>
            <person name="Xu Q."/>
            <person name="Li N."/>
            <person name="Li G."/>
            <person name="Huang Y."/>
            <person name="Saxena R.K."/>
            <person name="Ji Y."/>
            <person name="Li M."/>
            <person name="Yan X."/>
            <person name="He Y."/>
            <person name="Liu Y."/>
            <person name="Wang X."/>
            <person name="Xiang C."/>
            <person name="Varshney R.K."/>
            <person name="Ding H."/>
            <person name="Gao S."/>
            <person name="Zong X."/>
        </authorList>
    </citation>
    <scope>NUCLEOTIDE SEQUENCE [LARGE SCALE GENOMIC DNA]</scope>
    <source>
        <strain evidence="2 3">cv. Zhongwan 6</strain>
    </source>
</reference>
<dbReference type="InterPro" id="IPR013187">
    <property type="entry name" value="F-box-assoc_dom_typ3"/>
</dbReference>
<dbReference type="SUPFAM" id="SSF81383">
    <property type="entry name" value="F-box domain"/>
    <property type="match status" value="1"/>
</dbReference>
<evidence type="ECO:0000259" key="1">
    <source>
        <dbReference type="SMART" id="SM00256"/>
    </source>
</evidence>
<dbReference type="InterPro" id="IPR050796">
    <property type="entry name" value="SCF_F-box_component"/>
</dbReference>
<proteinExistence type="predicted"/>
<keyword evidence="3" id="KW-1185">Reference proteome</keyword>
<dbReference type="PANTHER" id="PTHR31672:SF13">
    <property type="entry name" value="F-BOX PROTEIN CPR30-LIKE"/>
    <property type="match status" value="1"/>
</dbReference>
<dbReference type="NCBIfam" id="TIGR01640">
    <property type="entry name" value="F_box_assoc_1"/>
    <property type="match status" value="1"/>
</dbReference>
<name>A0A9D4W9B5_PEA</name>
<dbReference type="Gramene" id="Psat06G0315100-T1">
    <property type="protein sequence ID" value="KAI5397219.1"/>
    <property type="gene ID" value="KIW84_063151"/>
</dbReference>
<gene>
    <name evidence="2" type="ORF">KIW84_063151</name>
</gene>
<evidence type="ECO:0000313" key="3">
    <source>
        <dbReference type="Proteomes" id="UP001058974"/>
    </source>
</evidence>
<dbReference type="Proteomes" id="UP001058974">
    <property type="component" value="Chromosome 6"/>
</dbReference>
<organism evidence="2 3">
    <name type="scientific">Pisum sativum</name>
    <name type="common">Garden pea</name>
    <name type="synonym">Lathyrus oleraceus</name>
    <dbReference type="NCBI Taxonomy" id="3888"/>
    <lineage>
        <taxon>Eukaryota</taxon>
        <taxon>Viridiplantae</taxon>
        <taxon>Streptophyta</taxon>
        <taxon>Embryophyta</taxon>
        <taxon>Tracheophyta</taxon>
        <taxon>Spermatophyta</taxon>
        <taxon>Magnoliopsida</taxon>
        <taxon>eudicotyledons</taxon>
        <taxon>Gunneridae</taxon>
        <taxon>Pentapetalae</taxon>
        <taxon>rosids</taxon>
        <taxon>fabids</taxon>
        <taxon>Fabales</taxon>
        <taxon>Fabaceae</taxon>
        <taxon>Papilionoideae</taxon>
        <taxon>50 kb inversion clade</taxon>
        <taxon>NPAAA clade</taxon>
        <taxon>Hologalegina</taxon>
        <taxon>IRL clade</taxon>
        <taxon>Fabeae</taxon>
        <taxon>Lathyrus</taxon>
    </lineage>
</organism>
<dbReference type="InterPro" id="IPR017451">
    <property type="entry name" value="F-box-assoc_interact_dom"/>
</dbReference>
<accession>A0A9D4W9B5</accession>
<dbReference type="Gene3D" id="1.20.1280.50">
    <property type="match status" value="1"/>
</dbReference>
<dbReference type="OrthoDB" id="591557at2759"/>
<comment type="caution">
    <text evidence="2">The sequence shown here is derived from an EMBL/GenBank/DDBJ whole genome shotgun (WGS) entry which is preliminary data.</text>
</comment>
<dbReference type="EMBL" id="JAMSHJ010000006">
    <property type="protein sequence ID" value="KAI5397219.1"/>
    <property type="molecule type" value="Genomic_DNA"/>
</dbReference>
<dbReference type="Gramene" id="Psat6g135480.1">
    <property type="protein sequence ID" value="Psat6g135480.1.cds"/>
    <property type="gene ID" value="Psat6g135480"/>
</dbReference>
<dbReference type="PANTHER" id="PTHR31672">
    <property type="entry name" value="BNACNNG10540D PROTEIN"/>
    <property type="match status" value="1"/>
</dbReference>
<dbReference type="InterPro" id="IPR001810">
    <property type="entry name" value="F-box_dom"/>
</dbReference>
<dbReference type="SMART" id="SM00256">
    <property type="entry name" value="FBOX"/>
    <property type="match status" value="1"/>
</dbReference>
<evidence type="ECO:0000313" key="2">
    <source>
        <dbReference type="EMBL" id="KAI5397219.1"/>
    </source>
</evidence>
<dbReference type="InterPro" id="IPR036047">
    <property type="entry name" value="F-box-like_dom_sf"/>
</dbReference>
<dbReference type="Pfam" id="PF00646">
    <property type="entry name" value="F-box"/>
    <property type="match status" value="1"/>
</dbReference>
<dbReference type="AlphaFoldDB" id="A0A9D4W9B5"/>